<accession>A0A061AQH4</accession>
<keyword evidence="2" id="KW-0812">Transmembrane</keyword>
<feature type="compositionally biased region" description="Low complexity" evidence="1">
    <location>
        <begin position="8"/>
        <end position="26"/>
    </location>
</feature>
<reference evidence="3" key="1">
    <citation type="journal article" date="2014" name="Genome Announc.">
        <title>Genome sequence of the yeast Cyberlindnera fabianii (Hansenula fabianii).</title>
        <authorList>
            <person name="Freel K.C."/>
            <person name="Sarilar V."/>
            <person name="Neuveglise C."/>
            <person name="Devillers H."/>
            <person name="Friedrich A."/>
            <person name="Schacherer J."/>
        </authorList>
    </citation>
    <scope>NUCLEOTIDE SEQUENCE</scope>
    <source>
        <strain evidence="3">YJS4271</strain>
    </source>
</reference>
<dbReference type="InterPro" id="IPR051009">
    <property type="entry name" value="PRM"/>
</dbReference>
<dbReference type="GO" id="GO:0000324">
    <property type="term" value="C:fungal-type vacuole"/>
    <property type="evidence" value="ECO:0007669"/>
    <property type="project" value="TreeGrafter"/>
</dbReference>
<keyword evidence="2" id="KW-1133">Transmembrane helix</keyword>
<dbReference type="AlphaFoldDB" id="A0A061AQH4"/>
<dbReference type="VEuPathDB" id="FungiDB:BON22_0264"/>
<dbReference type="PANTHER" id="PTHR36089:SF1">
    <property type="entry name" value="CHITIN SYNTHASE 3 COMPLEX PROTEIN CSI2-RELATED"/>
    <property type="match status" value="1"/>
</dbReference>
<protein>
    <submittedName>
        <fullName evidence="3">CYFA0S01e13190g1_1</fullName>
    </submittedName>
</protein>
<feature type="compositionally biased region" description="Basic and acidic residues" evidence="1">
    <location>
        <begin position="186"/>
        <end position="204"/>
    </location>
</feature>
<dbReference type="PANTHER" id="PTHR36089">
    <property type="entry name" value="CHITIN SYNTHASE 3 COMPLEX PROTEIN CSI2-RELATED"/>
    <property type="match status" value="1"/>
</dbReference>
<sequence>MPSLSSMPTISGTASTTWTTPTMTPPTATDNPYVWRSSAPTGTVFIAVGAVAGFILLCLLLLFITKRFLAKRAAKKSLVLTDSSSNSFSNGGAAEKLLGSNFSTSKTNLRKSLSQGKIALLYDTKDADTSVSDFSDGYMKSSEALYSTLEARDNKRRSMFISPTAEVMNLTKNHHKTLSSVSDFGPIKDESNLPESRENYHNRQESSGYDDYKNITLQSPERGSNRAYKPRSKVVPSQYLENMFEE</sequence>
<feature type="transmembrane region" description="Helical" evidence="2">
    <location>
        <begin position="44"/>
        <end position="65"/>
    </location>
</feature>
<feature type="region of interest" description="Disordered" evidence="1">
    <location>
        <begin position="1"/>
        <end position="26"/>
    </location>
</feature>
<dbReference type="EMBL" id="LK052886">
    <property type="protein sequence ID" value="CDR37607.1"/>
    <property type="molecule type" value="Genomic_DNA"/>
</dbReference>
<evidence type="ECO:0000256" key="2">
    <source>
        <dbReference type="SAM" id="Phobius"/>
    </source>
</evidence>
<proteinExistence type="predicted"/>
<gene>
    <name evidence="3" type="ORF">CYFA0S_01e13190g</name>
</gene>
<name>A0A061AQH4_CYBFA</name>
<dbReference type="GO" id="GO:0005935">
    <property type="term" value="C:cellular bud neck"/>
    <property type="evidence" value="ECO:0007669"/>
    <property type="project" value="TreeGrafter"/>
</dbReference>
<dbReference type="OrthoDB" id="4065319at2759"/>
<dbReference type="PhylomeDB" id="A0A061AQH4"/>
<evidence type="ECO:0000256" key="1">
    <source>
        <dbReference type="SAM" id="MobiDB-lite"/>
    </source>
</evidence>
<keyword evidence="2" id="KW-0472">Membrane</keyword>
<evidence type="ECO:0000313" key="3">
    <source>
        <dbReference type="EMBL" id="CDR37607.1"/>
    </source>
</evidence>
<organism evidence="3">
    <name type="scientific">Cyberlindnera fabianii</name>
    <name type="common">Yeast</name>
    <name type="synonym">Hansenula fabianii</name>
    <dbReference type="NCBI Taxonomy" id="36022"/>
    <lineage>
        <taxon>Eukaryota</taxon>
        <taxon>Fungi</taxon>
        <taxon>Dikarya</taxon>
        <taxon>Ascomycota</taxon>
        <taxon>Saccharomycotina</taxon>
        <taxon>Saccharomycetes</taxon>
        <taxon>Phaffomycetales</taxon>
        <taxon>Phaffomycetaceae</taxon>
        <taxon>Cyberlindnera</taxon>
    </lineage>
</organism>
<feature type="region of interest" description="Disordered" evidence="1">
    <location>
        <begin position="178"/>
        <end position="234"/>
    </location>
</feature>